<dbReference type="PANTHER" id="PTHR11695:SF294">
    <property type="entry name" value="RETICULON-4-INTERACTING PROTEIN 1, MITOCHONDRIAL"/>
    <property type="match status" value="1"/>
</dbReference>
<dbReference type="SUPFAM" id="SSF50129">
    <property type="entry name" value="GroES-like"/>
    <property type="match status" value="1"/>
</dbReference>
<dbReference type="GO" id="GO:0008270">
    <property type="term" value="F:zinc ion binding"/>
    <property type="evidence" value="ECO:0007669"/>
    <property type="project" value="InterPro"/>
</dbReference>
<dbReference type="EMBL" id="JAGTJQ010000013">
    <property type="protein sequence ID" value="KAH7014366.1"/>
    <property type="molecule type" value="Genomic_DNA"/>
</dbReference>
<dbReference type="RefSeq" id="XP_046005333.1">
    <property type="nucleotide sequence ID" value="XM_046162358.1"/>
</dbReference>
<dbReference type="PANTHER" id="PTHR11695">
    <property type="entry name" value="ALCOHOL DEHYDROGENASE RELATED"/>
    <property type="match status" value="1"/>
</dbReference>
<organism evidence="3 4">
    <name type="scientific">Microdochium trichocladiopsis</name>
    <dbReference type="NCBI Taxonomy" id="1682393"/>
    <lineage>
        <taxon>Eukaryota</taxon>
        <taxon>Fungi</taxon>
        <taxon>Dikarya</taxon>
        <taxon>Ascomycota</taxon>
        <taxon>Pezizomycotina</taxon>
        <taxon>Sordariomycetes</taxon>
        <taxon>Xylariomycetidae</taxon>
        <taxon>Xylariales</taxon>
        <taxon>Microdochiaceae</taxon>
        <taxon>Microdochium</taxon>
    </lineage>
</organism>
<proteinExistence type="predicted"/>
<reference evidence="3" key="1">
    <citation type="journal article" date="2021" name="Nat. Commun.">
        <title>Genetic determinants of endophytism in the Arabidopsis root mycobiome.</title>
        <authorList>
            <person name="Mesny F."/>
            <person name="Miyauchi S."/>
            <person name="Thiergart T."/>
            <person name="Pickel B."/>
            <person name="Atanasova L."/>
            <person name="Karlsson M."/>
            <person name="Huettel B."/>
            <person name="Barry K.W."/>
            <person name="Haridas S."/>
            <person name="Chen C."/>
            <person name="Bauer D."/>
            <person name="Andreopoulos W."/>
            <person name="Pangilinan J."/>
            <person name="LaButti K."/>
            <person name="Riley R."/>
            <person name="Lipzen A."/>
            <person name="Clum A."/>
            <person name="Drula E."/>
            <person name="Henrissat B."/>
            <person name="Kohler A."/>
            <person name="Grigoriev I.V."/>
            <person name="Martin F.M."/>
            <person name="Hacquard S."/>
        </authorList>
    </citation>
    <scope>NUCLEOTIDE SEQUENCE</scope>
    <source>
        <strain evidence="3">MPI-CAGE-CH-0230</strain>
    </source>
</reference>
<sequence length="389" mass="42419">MASATTAKAWRFTSTGQPSEILRLEEVPMPTLPPPPALLFSKKRNNKASSADREQEEWLIVRVAYTALNPGSQFHFNVIPAFARARTCTPELDFSGTVVDVWRPDQHDSASRGDQGPSRGFSKGDEVIGFMPITYTYPTGDGALTNYIRVPARYVIRKPESVTLKEGAGLMCASCSAVMLTDEAHVKRGDRVLIVGASGGIGTSAVQLAKSLVAESGGEGLVVAVCSGRNQELVLGLGADEVIDYTKHEDLAAELTRRFADKPFDAILDVHGNQAVYVQCANYLKAGADYVACSAQLESWTLGHFLRTFWLIQCNTYWPLSCWLGGTGRKFKLIAMMDPGRALMEKTASLAEAGTLKVCVDSVWEYENALQAYEILISGRARGKVLVKW</sequence>
<comment type="caution">
    <text evidence="3">The sequence shown here is derived from an EMBL/GenBank/DDBJ whole genome shotgun (WGS) entry which is preliminary data.</text>
</comment>
<keyword evidence="1" id="KW-0560">Oxidoreductase</keyword>
<dbReference type="SUPFAM" id="SSF51735">
    <property type="entry name" value="NAD(P)-binding Rossmann-fold domains"/>
    <property type="match status" value="1"/>
</dbReference>
<gene>
    <name evidence="3" type="ORF">B0I36DRAFT_425795</name>
</gene>
<evidence type="ECO:0000313" key="3">
    <source>
        <dbReference type="EMBL" id="KAH7014366.1"/>
    </source>
</evidence>
<evidence type="ECO:0000256" key="1">
    <source>
        <dbReference type="ARBA" id="ARBA00023002"/>
    </source>
</evidence>
<dbReference type="Pfam" id="PF13602">
    <property type="entry name" value="ADH_zinc_N_2"/>
    <property type="match status" value="1"/>
</dbReference>
<keyword evidence="4" id="KW-1185">Reference proteome</keyword>
<dbReference type="Proteomes" id="UP000756346">
    <property type="component" value="Unassembled WGS sequence"/>
</dbReference>
<dbReference type="AlphaFoldDB" id="A0A9P8XSC7"/>
<dbReference type="GO" id="GO:0005739">
    <property type="term" value="C:mitochondrion"/>
    <property type="evidence" value="ECO:0007669"/>
    <property type="project" value="TreeGrafter"/>
</dbReference>
<dbReference type="GO" id="GO:0016491">
    <property type="term" value="F:oxidoreductase activity"/>
    <property type="evidence" value="ECO:0007669"/>
    <property type="project" value="UniProtKB-KW"/>
</dbReference>
<dbReference type="OrthoDB" id="3509362at2759"/>
<dbReference type="CDD" id="cd08267">
    <property type="entry name" value="MDR1"/>
    <property type="match status" value="1"/>
</dbReference>
<dbReference type="SMART" id="SM00829">
    <property type="entry name" value="PKS_ER"/>
    <property type="match status" value="1"/>
</dbReference>
<dbReference type="GeneID" id="70191904"/>
<dbReference type="InterPro" id="IPR002364">
    <property type="entry name" value="Quin_OxRdtase/zeta-crystal_CS"/>
</dbReference>
<dbReference type="InterPro" id="IPR036291">
    <property type="entry name" value="NAD(P)-bd_dom_sf"/>
</dbReference>
<dbReference type="InterPro" id="IPR020843">
    <property type="entry name" value="ER"/>
</dbReference>
<dbReference type="Gene3D" id="3.40.50.720">
    <property type="entry name" value="NAD(P)-binding Rossmann-like Domain"/>
    <property type="match status" value="1"/>
</dbReference>
<dbReference type="Gene3D" id="3.90.180.10">
    <property type="entry name" value="Medium-chain alcohol dehydrogenases, catalytic domain"/>
    <property type="match status" value="1"/>
</dbReference>
<evidence type="ECO:0000313" key="4">
    <source>
        <dbReference type="Proteomes" id="UP000756346"/>
    </source>
</evidence>
<accession>A0A9P8XSC7</accession>
<evidence type="ECO:0000259" key="2">
    <source>
        <dbReference type="SMART" id="SM00829"/>
    </source>
</evidence>
<dbReference type="PROSITE" id="PS01162">
    <property type="entry name" value="QOR_ZETA_CRYSTAL"/>
    <property type="match status" value="1"/>
</dbReference>
<dbReference type="InterPro" id="IPR011032">
    <property type="entry name" value="GroES-like_sf"/>
</dbReference>
<name>A0A9P8XSC7_9PEZI</name>
<dbReference type="InterPro" id="IPR050700">
    <property type="entry name" value="YIM1/Zinc_Alcohol_DH_Fams"/>
</dbReference>
<feature type="domain" description="Enoyl reductase (ER)" evidence="2">
    <location>
        <begin position="37"/>
        <end position="387"/>
    </location>
</feature>
<protein>
    <submittedName>
        <fullName evidence="3">Zinc alcohol dehydrogenase</fullName>
    </submittedName>
</protein>